<evidence type="ECO:0000313" key="8">
    <source>
        <dbReference type="EMBL" id="MPM05122.1"/>
    </source>
</evidence>
<dbReference type="Pfam" id="PF02769">
    <property type="entry name" value="AIRS_C"/>
    <property type="match status" value="1"/>
</dbReference>
<dbReference type="PANTHER" id="PTHR10520">
    <property type="entry name" value="TRIFUNCTIONAL PURINE BIOSYNTHETIC PROTEIN ADENOSINE-3-RELATED"/>
    <property type="match status" value="1"/>
</dbReference>
<dbReference type="GO" id="GO:0005829">
    <property type="term" value="C:cytosol"/>
    <property type="evidence" value="ECO:0007669"/>
    <property type="project" value="TreeGrafter"/>
</dbReference>
<dbReference type="InterPro" id="IPR036676">
    <property type="entry name" value="PurM-like_C_sf"/>
</dbReference>
<dbReference type="GO" id="GO:0005524">
    <property type="term" value="F:ATP binding"/>
    <property type="evidence" value="ECO:0007669"/>
    <property type="project" value="UniProtKB-KW"/>
</dbReference>
<dbReference type="SUPFAM" id="SSF56042">
    <property type="entry name" value="PurM C-terminal domain-like"/>
    <property type="match status" value="1"/>
</dbReference>
<dbReference type="GO" id="GO:0004641">
    <property type="term" value="F:phosphoribosylformylglycinamidine cyclo-ligase activity"/>
    <property type="evidence" value="ECO:0007669"/>
    <property type="project" value="UniProtKB-EC"/>
</dbReference>
<feature type="domain" description="PurM-like N-terminal" evidence="6">
    <location>
        <begin position="51"/>
        <end position="172"/>
    </location>
</feature>
<dbReference type="InterPro" id="IPR004733">
    <property type="entry name" value="PurM_cligase"/>
</dbReference>
<keyword evidence="4" id="KW-0547">Nucleotide-binding</keyword>
<evidence type="ECO:0000259" key="6">
    <source>
        <dbReference type="Pfam" id="PF00586"/>
    </source>
</evidence>
<dbReference type="InterPro" id="IPR016188">
    <property type="entry name" value="PurM-like_N"/>
</dbReference>
<dbReference type="Gene3D" id="3.30.1330.10">
    <property type="entry name" value="PurM-like, N-terminal domain"/>
    <property type="match status" value="1"/>
</dbReference>
<dbReference type="UniPathway" id="UPA00074">
    <property type="reaction ID" value="UER00129"/>
</dbReference>
<sequence>MPFNFKCMSDDKYLHRGVSSGKEEVHAAAGKIGHGSFERAFCRADADPGNPENLIVLHADGAGTKSALAYAYWKQTGDLSVWHDIATDAMVMNTDDMLCVGIDNNFFVSSTIGRNKHLVSGDVISALIEGNIRFRDQMQKHGINVVLSGGETADVGDLVRTIIVDATALGIVKRKDFISNEEIRQGDVVVGLSSYGQCAWEDRYNSGIGSNGLTSARHDVFGKVVGQTFPETFDPAIEAFAYIGRYGLTDPSPVEGMDMGKMVLSPTRTYLPLMKQVFAKMRGSVHGLVHCTGGGQFKCIKFIDKMKVVKDNFFPVPPVFDIIMKTGTEPEEMYRTFNMGHRLEIFTDEKSAKEIIAMAEDSGIGAQIVGYCERSDKSEVELRTEFGTFRKEM</sequence>
<dbReference type="EMBL" id="VSSQ01001102">
    <property type="protein sequence ID" value="MPM05122.1"/>
    <property type="molecule type" value="Genomic_DNA"/>
</dbReference>
<name>A0A644WMS4_9ZZZZ</name>
<dbReference type="PANTHER" id="PTHR10520:SF12">
    <property type="entry name" value="TRIFUNCTIONAL PURINE BIOSYNTHETIC PROTEIN ADENOSINE-3"/>
    <property type="match status" value="1"/>
</dbReference>
<feature type="domain" description="PurM-like C-terminal" evidence="7">
    <location>
        <begin position="273"/>
        <end position="381"/>
    </location>
</feature>
<dbReference type="GO" id="GO:0006189">
    <property type="term" value="P:'de novo' IMP biosynthetic process"/>
    <property type="evidence" value="ECO:0007669"/>
    <property type="project" value="UniProtKB-UniPathway"/>
</dbReference>
<evidence type="ECO:0000256" key="2">
    <source>
        <dbReference type="ARBA" id="ARBA00013047"/>
    </source>
</evidence>
<evidence type="ECO:0000259" key="7">
    <source>
        <dbReference type="Pfam" id="PF02769"/>
    </source>
</evidence>
<dbReference type="Pfam" id="PF00586">
    <property type="entry name" value="AIRS"/>
    <property type="match status" value="1"/>
</dbReference>
<comment type="caution">
    <text evidence="8">The sequence shown here is derived from an EMBL/GenBank/DDBJ whole genome shotgun (WGS) entry which is preliminary data.</text>
</comment>
<organism evidence="8">
    <name type="scientific">bioreactor metagenome</name>
    <dbReference type="NCBI Taxonomy" id="1076179"/>
    <lineage>
        <taxon>unclassified sequences</taxon>
        <taxon>metagenomes</taxon>
        <taxon>ecological metagenomes</taxon>
    </lineage>
</organism>
<dbReference type="Gene3D" id="3.90.650.10">
    <property type="entry name" value="PurM-like C-terminal domain"/>
    <property type="match status" value="1"/>
</dbReference>
<dbReference type="EC" id="6.3.3.1" evidence="2"/>
<dbReference type="SUPFAM" id="SSF55326">
    <property type="entry name" value="PurM N-terminal domain-like"/>
    <property type="match status" value="1"/>
</dbReference>
<dbReference type="InterPro" id="IPR010918">
    <property type="entry name" value="PurM-like_C_dom"/>
</dbReference>
<dbReference type="GO" id="GO:0046084">
    <property type="term" value="P:adenine biosynthetic process"/>
    <property type="evidence" value="ECO:0007669"/>
    <property type="project" value="TreeGrafter"/>
</dbReference>
<evidence type="ECO:0000256" key="1">
    <source>
        <dbReference type="ARBA" id="ARBA00004686"/>
    </source>
</evidence>
<evidence type="ECO:0000256" key="3">
    <source>
        <dbReference type="ARBA" id="ARBA00022598"/>
    </source>
</evidence>
<proteinExistence type="predicted"/>
<evidence type="ECO:0000256" key="5">
    <source>
        <dbReference type="ARBA" id="ARBA00022840"/>
    </source>
</evidence>
<reference evidence="8" key="1">
    <citation type="submission" date="2019-08" db="EMBL/GenBank/DDBJ databases">
        <authorList>
            <person name="Kucharzyk K."/>
            <person name="Murdoch R.W."/>
            <person name="Higgins S."/>
            <person name="Loffler F."/>
        </authorList>
    </citation>
    <scope>NUCLEOTIDE SEQUENCE</scope>
</reference>
<accession>A0A644WMS4</accession>
<keyword evidence="5" id="KW-0067">ATP-binding</keyword>
<protein>
    <recommendedName>
        <fullName evidence="2">phosphoribosylformylglycinamidine cyclo-ligase</fullName>
        <ecNumber evidence="2">6.3.3.1</ecNumber>
    </recommendedName>
</protein>
<dbReference type="GO" id="GO:0004637">
    <property type="term" value="F:phosphoribosylamine-glycine ligase activity"/>
    <property type="evidence" value="ECO:0007669"/>
    <property type="project" value="TreeGrafter"/>
</dbReference>
<dbReference type="AlphaFoldDB" id="A0A644WMS4"/>
<keyword evidence="3 8" id="KW-0436">Ligase</keyword>
<gene>
    <name evidence="8" type="primary">purM_19</name>
    <name evidence="8" type="ORF">SDC9_51408</name>
</gene>
<evidence type="ECO:0000256" key="4">
    <source>
        <dbReference type="ARBA" id="ARBA00022741"/>
    </source>
</evidence>
<dbReference type="InterPro" id="IPR036921">
    <property type="entry name" value="PurM-like_N_sf"/>
</dbReference>
<comment type="pathway">
    <text evidence="1">Purine metabolism; IMP biosynthesis via de novo pathway; 5-amino-1-(5-phospho-D-ribosyl)imidazole from N(2)-formyl-N(1)-(5-phospho-D-ribosyl)glycinamide: step 2/2.</text>
</comment>